<accession>A0A7C6A6Y5</accession>
<sequence>MLGIAKLLMSNPKLVVLDEPSNGLSPKFVKSIINILDDL</sequence>
<dbReference type="EMBL" id="DRZX01000098">
    <property type="protein sequence ID" value="HHS48626.1"/>
    <property type="molecule type" value="Genomic_DNA"/>
</dbReference>
<protein>
    <recommendedName>
        <fullName evidence="2">ATP-binding cassette domain-containing protein</fullName>
    </recommendedName>
</protein>
<dbReference type="SUPFAM" id="SSF52540">
    <property type="entry name" value="P-loop containing nucleoside triphosphate hydrolases"/>
    <property type="match status" value="1"/>
</dbReference>
<name>A0A7C6A6Y5_DESAE</name>
<proteinExistence type="predicted"/>
<evidence type="ECO:0008006" key="2">
    <source>
        <dbReference type="Google" id="ProtNLM"/>
    </source>
</evidence>
<dbReference type="AlphaFoldDB" id="A0A7C6A6Y5"/>
<dbReference type="Proteomes" id="UP000886400">
    <property type="component" value="Unassembled WGS sequence"/>
</dbReference>
<dbReference type="Gene3D" id="3.40.50.300">
    <property type="entry name" value="P-loop containing nucleotide triphosphate hydrolases"/>
    <property type="match status" value="1"/>
</dbReference>
<evidence type="ECO:0000313" key="1">
    <source>
        <dbReference type="EMBL" id="HHS48626.1"/>
    </source>
</evidence>
<comment type="caution">
    <text evidence="1">The sequence shown here is derived from an EMBL/GenBank/DDBJ whole genome shotgun (WGS) entry which is preliminary data.</text>
</comment>
<dbReference type="InterPro" id="IPR027417">
    <property type="entry name" value="P-loop_NTPase"/>
</dbReference>
<reference evidence="1" key="1">
    <citation type="journal article" date="2020" name="mSystems">
        <title>Genome- and Community-Level Interaction Insights into Carbon Utilization and Element Cycling Functions of Hydrothermarchaeota in Hydrothermal Sediment.</title>
        <authorList>
            <person name="Zhou Z."/>
            <person name="Liu Y."/>
            <person name="Xu W."/>
            <person name="Pan J."/>
            <person name="Luo Z.H."/>
            <person name="Li M."/>
        </authorList>
    </citation>
    <scope>NUCLEOTIDE SEQUENCE [LARGE SCALE GENOMIC DNA]</scope>
    <source>
        <strain evidence="1">SpSt-1135</strain>
    </source>
</reference>
<gene>
    <name evidence="1" type="ORF">ENM99_02030</name>
</gene>
<organism evidence="1">
    <name type="scientific">Desulfurella acetivorans</name>
    <dbReference type="NCBI Taxonomy" id="33002"/>
    <lineage>
        <taxon>Bacteria</taxon>
        <taxon>Pseudomonadati</taxon>
        <taxon>Campylobacterota</taxon>
        <taxon>Desulfurellia</taxon>
        <taxon>Desulfurellales</taxon>
        <taxon>Desulfurellaceae</taxon>
        <taxon>Desulfurella</taxon>
    </lineage>
</organism>